<dbReference type="EMBL" id="MU859130">
    <property type="protein sequence ID" value="KAK3952134.1"/>
    <property type="molecule type" value="Genomic_DNA"/>
</dbReference>
<feature type="transmembrane region" description="Helical" evidence="1">
    <location>
        <begin position="12"/>
        <end position="32"/>
    </location>
</feature>
<evidence type="ECO:0000313" key="2">
    <source>
        <dbReference type="EMBL" id="KAK3952134.1"/>
    </source>
</evidence>
<keyword evidence="1" id="KW-0812">Transmembrane</keyword>
<proteinExistence type="predicted"/>
<reference evidence="2" key="2">
    <citation type="submission" date="2023-06" db="EMBL/GenBank/DDBJ databases">
        <authorList>
            <consortium name="Lawrence Berkeley National Laboratory"/>
            <person name="Mondo S.J."/>
            <person name="Hensen N."/>
            <person name="Bonometti L."/>
            <person name="Westerberg I."/>
            <person name="Brannstrom I.O."/>
            <person name="Guillou S."/>
            <person name="Cros-Aarteil S."/>
            <person name="Calhoun S."/>
            <person name="Haridas S."/>
            <person name="Kuo A."/>
            <person name="Pangilinan J."/>
            <person name="Riley R."/>
            <person name="Labutti K."/>
            <person name="Andreopoulos B."/>
            <person name="Lipzen A."/>
            <person name="Chen C."/>
            <person name="Yanf M."/>
            <person name="Daum C."/>
            <person name="Ng V."/>
            <person name="Clum A."/>
            <person name="Steindorff A."/>
            <person name="Ohm R."/>
            <person name="Martin F."/>
            <person name="Silar P."/>
            <person name="Natvig D."/>
            <person name="Lalanne C."/>
            <person name="Gautier V."/>
            <person name="Ament-Velasquez S.L."/>
            <person name="Kruys A."/>
            <person name="Hutchinson M.I."/>
            <person name="Powell A.J."/>
            <person name="Barry K."/>
            <person name="Miller A.N."/>
            <person name="Grigoriev I.V."/>
            <person name="Debuchy R."/>
            <person name="Gladieux P."/>
            <person name="Thoren M.H."/>
            <person name="Johannesson H."/>
        </authorList>
    </citation>
    <scope>NUCLEOTIDE SEQUENCE</scope>
    <source>
        <strain evidence="2">CBS 626.80</strain>
    </source>
</reference>
<protein>
    <submittedName>
        <fullName evidence="2">Uncharacterized protein</fullName>
    </submittedName>
</protein>
<reference evidence="2" key="1">
    <citation type="journal article" date="2023" name="Mol. Phylogenet. Evol.">
        <title>Genome-scale phylogeny and comparative genomics of the fungal order Sordariales.</title>
        <authorList>
            <person name="Hensen N."/>
            <person name="Bonometti L."/>
            <person name="Westerberg I."/>
            <person name="Brannstrom I.O."/>
            <person name="Guillou S."/>
            <person name="Cros-Aarteil S."/>
            <person name="Calhoun S."/>
            <person name="Haridas S."/>
            <person name="Kuo A."/>
            <person name="Mondo S."/>
            <person name="Pangilinan J."/>
            <person name="Riley R."/>
            <person name="LaButti K."/>
            <person name="Andreopoulos B."/>
            <person name="Lipzen A."/>
            <person name="Chen C."/>
            <person name="Yan M."/>
            <person name="Daum C."/>
            <person name="Ng V."/>
            <person name="Clum A."/>
            <person name="Steindorff A."/>
            <person name="Ohm R.A."/>
            <person name="Martin F."/>
            <person name="Silar P."/>
            <person name="Natvig D.O."/>
            <person name="Lalanne C."/>
            <person name="Gautier V."/>
            <person name="Ament-Velasquez S.L."/>
            <person name="Kruys A."/>
            <person name="Hutchinson M.I."/>
            <person name="Powell A.J."/>
            <person name="Barry K."/>
            <person name="Miller A.N."/>
            <person name="Grigoriev I.V."/>
            <person name="Debuchy R."/>
            <person name="Gladieux P."/>
            <person name="Hiltunen Thoren M."/>
            <person name="Johannesson H."/>
        </authorList>
    </citation>
    <scope>NUCLEOTIDE SEQUENCE</scope>
    <source>
        <strain evidence="2">CBS 626.80</strain>
    </source>
</reference>
<keyword evidence="3" id="KW-1185">Reference proteome</keyword>
<name>A0AAN6NU59_9PEZI</name>
<accession>A0AAN6NU59</accession>
<comment type="caution">
    <text evidence="2">The sequence shown here is derived from an EMBL/GenBank/DDBJ whole genome shotgun (WGS) entry which is preliminary data.</text>
</comment>
<keyword evidence="1" id="KW-1133">Transmembrane helix</keyword>
<dbReference type="AlphaFoldDB" id="A0AAN6NU59"/>
<gene>
    <name evidence="2" type="ORF">QBC32DRAFT_362058</name>
</gene>
<evidence type="ECO:0000313" key="3">
    <source>
        <dbReference type="Proteomes" id="UP001303222"/>
    </source>
</evidence>
<keyword evidence="1" id="KW-0472">Membrane</keyword>
<dbReference type="Proteomes" id="UP001303222">
    <property type="component" value="Unassembled WGS sequence"/>
</dbReference>
<sequence>MADWGGLGLRCWLAVGLVGLAGLGHLTAWDLAAAAKENGRKGGQGRDTSTPMSSHCSHWHWTLTSGSQPADEWKLPRQAGALPVCTIARGSRCVHSTLLAVHFLTSNY</sequence>
<evidence type="ECO:0000256" key="1">
    <source>
        <dbReference type="SAM" id="Phobius"/>
    </source>
</evidence>
<organism evidence="2 3">
    <name type="scientific">Pseudoneurospora amorphoporcata</name>
    <dbReference type="NCBI Taxonomy" id="241081"/>
    <lineage>
        <taxon>Eukaryota</taxon>
        <taxon>Fungi</taxon>
        <taxon>Dikarya</taxon>
        <taxon>Ascomycota</taxon>
        <taxon>Pezizomycotina</taxon>
        <taxon>Sordariomycetes</taxon>
        <taxon>Sordariomycetidae</taxon>
        <taxon>Sordariales</taxon>
        <taxon>Sordariaceae</taxon>
        <taxon>Pseudoneurospora</taxon>
    </lineage>
</organism>